<dbReference type="SUPFAM" id="SSF102405">
    <property type="entry name" value="MCP/YpsA-like"/>
    <property type="match status" value="1"/>
</dbReference>
<protein>
    <recommendedName>
        <fullName evidence="1">Cytokinin riboside 5'-monophosphate phosphoribohydrolase</fullName>
        <ecNumber evidence="1">3.2.2.n1</ecNumber>
    </recommendedName>
</protein>
<dbReference type="PANTHER" id="PTHR43393:SF2">
    <property type="entry name" value="CYTOKININ RIBOSIDE 5'-MONOPHOSPHATE PHOSPHORIBOHYDROLASE"/>
    <property type="match status" value="1"/>
</dbReference>
<proteinExistence type="inferred from homology"/>
<evidence type="ECO:0000313" key="3">
    <source>
        <dbReference type="Proteomes" id="UP000825367"/>
    </source>
</evidence>
<dbReference type="RefSeq" id="WP_220045916.1">
    <property type="nucleotide sequence ID" value="NZ_BAAAVX010000002.1"/>
</dbReference>
<dbReference type="InterPro" id="IPR031100">
    <property type="entry name" value="LOG_fam"/>
</dbReference>
<dbReference type="Pfam" id="PF03641">
    <property type="entry name" value="Lysine_decarbox"/>
    <property type="match status" value="1"/>
</dbReference>
<comment type="similarity">
    <text evidence="1">Belongs to the LOG family.</text>
</comment>
<sequence>MVPAQPPTPRAPATLDEELLHCLGPGFPDFADSDPMRVARIRDEIAYGFAALADVAHAVSIFGSARTPTDDRYYALAREVAKCLGDRGFDIITGGGPGTMEAANRGACEAGVRSIGLNIELPHEQSVNPFVTVPLRFRHFFVRKLMFIRYASAFVVFPGGFGTLDELFEALTLIQTGKILHFPVVLAGSQHWSGLANWIHDQLLASGMVSAEDLELLTVADDPDVIADIIDRTHRHQTETYQSATT</sequence>
<dbReference type="EC" id="3.2.2.n1" evidence="1"/>
<keyword evidence="1" id="KW-0378">Hydrolase</keyword>
<organism evidence="2 3">
    <name type="scientific">Mycolicibacterium pallens</name>
    <dbReference type="NCBI Taxonomy" id="370524"/>
    <lineage>
        <taxon>Bacteria</taxon>
        <taxon>Bacillati</taxon>
        <taxon>Actinomycetota</taxon>
        <taxon>Actinomycetes</taxon>
        <taxon>Mycobacteriales</taxon>
        <taxon>Mycobacteriaceae</taxon>
        <taxon>Mycolicibacterium</taxon>
    </lineage>
</organism>
<comment type="catalytic activity">
    <reaction evidence="1">
        <text>9-ribosyl-trans-zeatin 5'-phosphate + H2O = trans-zeatin + D-ribose 5-phosphate</text>
        <dbReference type="Rhea" id="RHEA:48564"/>
        <dbReference type="ChEBI" id="CHEBI:15377"/>
        <dbReference type="ChEBI" id="CHEBI:16522"/>
        <dbReference type="ChEBI" id="CHEBI:78346"/>
        <dbReference type="ChEBI" id="CHEBI:87947"/>
        <dbReference type="EC" id="3.2.2.n1"/>
    </reaction>
</comment>
<comment type="catalytic activity">
    <reaction evidence="1">
        <text>N(6)-(dimethylallyl)adenosine 5'-phosphate + H2O = N(6)-dimethylallyladenine + D-ribose 5-phosphate</text>
        <dbReference type="Rhea" id="RHEA:48560"/>
        <dbReference type="ChEBI" id="CHEBI:15377"/>
        <dbReference type="ChEBI" id="CHEBI:17660"/>
        <dbReference type="ChEBI" id="CHEBI:57526"/>
        <dbReference type="ChEBI" id="CHEBI:78346"/>
        <dbReference type="EC" id="3.2.2.n1"/>
    </reaction>
</comment>
<keyword evidence="1" id="KW-0203">Cytokinin biosynthesis</keyword>
<dbReference type="Proteomes" id="UP000825367">
    <property type="component" value="Chromosome"/>
</dbReference>
<dbReference type="NCBIfam" id="TIGR00730">
    <property type="entry name" value="Rossman fold protein, TIGR00730 family"/>
    <property type="match status" value="1"/>
</dbReference>
<keyword evidence="3" id="KW-1185">Reference proteome</keyword>
<evidence type="ECO:0000256" key="1">
    <source>
        <dbReference type="RuleBase" id="RU363015"/>
    </source>
</evidence>
<reference evidence="2 3" key="1">
    <citation type="submission" date="2021-07" db="EMBL/GenBank/DDBJ databases">
        <title>Whole genome sequencing of non-tuberculosis mycobacteria type-strains.</title>
        <authorList>
            <person name="Igarashi Y."/>
            <person name="Osugi A."/>
            <person name="Mitarai S."/>
        </authorList>
    </citation>
    <scope>NUCLEOTIDE SEQUENCE [LARGE SCALE GENOMIC DNA]</scope>
    <source>
        <strain evidence="2 3">JCM 16370</strain>
    </source>
</reference>
<name>A0ABX8VHA4_9MYCO</name>
<accession>A0ABX8VHA4</accession>
<evidence type="ECO:0000313" key="2">
    <source>
        <dbReference type="EMBL" id="QYL17160.1"/>
    </source>
</evidence>
<dbReference type="EMBL" id="CP080333">
    <property type="protein sequence ID" value="QYL17160.1"/>
    <property type="molecule type" value="Genomic_DNA"/>
</dbReference>
<dbReference type="PANTHER" id="PTHR43393">
    <property type="entry name" value="CYTOKININ RIBOSIDE 5'-MONOPHOSPHATE PHOSPHORIBOHYDROLASE"/>
    <property type="match status" value="1"/>
</dbReference>
<dbReference type="InterPro" id="IPR052341">
    <property type="entry name" value="LOG_family_nucleotidases"/>
</dbReference>
<dbReference type="InterPro" id="IPR005269">
    <property type="entry name" value="LOG"/>
</dbReference>
<dbReference type="Gene3D" id="3.40.50.450">
    <property type="match status" value="1"/>
</dbReference>
<gene>
    <name evidence="2" type="ORF">K0O64_00760</name>
</gene>